<evidence type="ECO:0000259" key="1">
    <source>
        <dbReference type="PROSITE" id="PS50206"/>
    </source>
</evidence>
<evidence type="ECO:0000313" key="3">
    <source>
        <dbReference type="Proteomes" id="UP000638897"/>
    </source>
</evidence>
<accession>A0ABR7ZES9</accession>
<dbReference type="PROSITE" id="PS50206">
    <property type="entry name" value="RHODANESE_3"/>
    <property type="match status" value="1"/>
</dbReference>
<dbReference type="PANTHER" id="PTHR43031:SF1">
    <property type="entry name" value="PYRIDINE NUCLEOTIDE-DISULPHIDE OXIDOREDUCTASE"/>
    <property type="match status" value="1"/>
</dbReference>
<keyword evidence="3" id="KW-1185">Reference proteome</keyword>
<dbReference type="InterPro" id="IPR050229">
    <property type="entry name" value="GlpE_sulfurtransferase"/>
</dbReference>
<organism evidence="2 3">
    <name type="scientific">Anabaena cylindrica FACHB-318</name>
    <dbReference type="NCBI Taxonomy" id="2692880"/>
    <lineage>
        <taxon>Bacteria</taxon>
        <taxon>Bacillati</taxon>
        <taxon>Cyanobacteriota</taxon>
        <taxon>Cyanophyceae</taxon>
        <taxon>Nostocales</taxon>
        <taxon>Nostocaceae</taxon>
        <taxon>Anabaena</taxon>
    </lineage>
</organism>
<gene>
    <name evidence="2" type="ORF">H6F81_06320</name>
</gene>
<proteinExistence type="predicted"/>
<feature type="domain" description="Rhodanese" evidence="1">
    <location>
        <begin position="83"/>
        <end position="171"/>
    </location>
</feature>
<dbReference type="SMART" id="SM00450">
    <property type="entry name" value="RHOD"/>
    <property type="match status" value="1"/>
</dbReference>
<evidence type="ECO:0000313" key="2">
    <source>
        <dbReference type="EMBL" id="MBD2170863.1"/>
    </source>
</evidence>
<dbReference type="EMBL" id="JACJQC010000003">
    <property type="protein sequence ID" value="MBD2170863.1"/>
    <property type="molecule type" value="Genomic_DNA"/>
</dbReference>
<name>A0ABR7ZES9_ANACY</name>
<dbReference type="InterPro" id="IPR001763">
    <property type="entry name" value="Rhodanese-like_dom"/>
</dbReference>
<reference evidence="2 3" key="1">
    <citation type="journal article" date="2020" name="ISME J.">
        <title>Comparative genomics reveals insights into cyanobacterial evolution and habitat adaptation.</title>
        <authorList>
            <person name="Chen M.Y."/>
            <person name="Teng W.K."/>
            <person name="Zhao L."/>
            <person name="Hu C.X."/>
            <person name="Zhou Y.K."/>
            <person name="Han B.P."/>
            <person name="Song L.R."/>
            <person name="Shu W.S."/>
        </authorList>
    </citation>
    <scope>NUCLEOTIDE SEQUENCE [LARGE SCALE GENOMIC DNA]</scope>
    <source>
        <strain evidence="2 3">FACHB-318</strain>
    </source>
</reference>
<dbReference type="SUPFAM" id="SSF52821">
    <property type="entry name" value="Rhodanese/Cell cycle control phosphatase"/>
    <property type="match status" value="1"/>
</dbReference>
<dbReference type="Pfam" id="PF00581">
    <property type="entry name" value="Rhodanese"/>
    <property type="match status" value="1"/>
</dbReference>
<dbReference type="Gene3D" id="3.40.250.10">
    <property type="entry name" value="Rhodanese-like domain"/>
    <property type="match status" value="1"/>
</dbReference>
<dbReference type="Proteomes" id="UP000638897">
    <property type="component" value="Unassembled WGS sequence"/>
</dbReference>
<sequence>MICKKLIQTILLGFAMCFYLLLGAGLNPTLAATLTQVESISQPRMQTLSEPRNLESGVDSFLTSIPAGYYTIATVEELKSLLKKSQPMLVDVREASEYRAGHIPNAINIPLRTLSQNLNQIPRTRPVVLYCSSGYRSAMGVMTLHLLGYENVQGFPPSFAGWKNAKEAMTYGRSKTIAS</sequence>
<dbReference type="PANTHER" id="PTHR43031">
    <property type="entry name" value="FAD-DEPENDENT OXIDOREDUCTASE"/>
    <property type="match status" value="1"/>
</dbReference>
<comment type="caution">
    <text evidence="2">The sequence shown here is derived from an EMBL/GenBank/DDBJ whole genome shotgun (WGS) entry which is preliminary data.</text>
</comment>
<dbReference type="InterPro" id="IPR036873">
    <property type="entry name" value="Rhodanese-like_dom_sf"/>
</dbReference>
<dbReference type="CDD" id="cd00158">
    <property type="entry name" value="RHOD"/>
    <property type="match status" value="1"/>
</dbReference>
<protein>
    <submittedName>
        <fullName evidence="2">Rhodanese-like domain-containing protein</fullName>
    </submittedName>
</protein>